<dbReference type="STRING" id="450378.GCA_001661675_03656"/>
<keyword evidence="2" id="KW-0614">Plasmid</keyword>
<proteinExistence type="predicted"/>
<feature type="transmembrane region" description="Helical" evidence="1">
    <location>
        <begin position="36"/>
        <end position="55"/>
    </location>
</feature>
<name>A0A217EYT1_9SPHN</name>
<keyword evidence="1" id="KW-0472">Membrane</keyword>
<keyword evidence="1" id="KW-0812">Transmembrane</keyword>
<sequence>MRKSDGCLSQILIALVVFGLPLLAFGIELVKFAKEETLGAIICTSTVVGLVWLYYRHISDDR</sequence>
<dbReference type="EMBL" id="CP019604">
    <property type="protein sequence ID" value="ARU18287.1"/>
    <property type="molecule type" value="Genomic_DNA"/>
</dbReference>
<keyword evidence="1" id="KW-1133">Transmembrane helix</keyword>
<gene>
    <name evidence="2" type="ORF">A9D14_18195</name>
</gene>
<accession>A0A217EYT1</accession>
<keyword evidence="3" id="KW-1185">Reference proteome</keyword>
<dbReference type="Proteomes" id="UP000195807">
    <property type="component" value="Plasmid pCME4A9II"/>
</dbReference>
<evidence type="ECO:0000313" key="2">
    <source>
        <dbReference type="EMBL" id="ARU18287.1"/>
    </source>
</evidence>
<reference evidence="2 3" key="1">
    <citation type="submission" date="2017-01" db="EMBL/GenBank/DDBJ databases">
        <title>Complete genome sequence of esterase-producing bacterium Croceicoccus marinus E4A9.</title>
        <authorList>
            <person name="Wu Y.-H."/>
            <person name="Cheng H."/>
            <person name="Xu L."/>
            <person name="Huo Y.-Y."/>
            <person name="Wang C.-S."/>
            <person name="Xu X.-W."/>
        </authorList>
    </citation>
    <scope>NUCLEOTIDE SEQUENCE [LARGE SCALE GENOMIC DNA]</scope>
    <source>
        <strain evidence="2 3">E4A9</strain>
        <plasmid evidence="3">Plasmid pcme4a9ii</plasmid>
    </source>
</reference>
<evidence type="ECO:0000313" key="3">
    <source>
        <dbReference type="Proteomes" id="UP000195807"/>
    </source>
</evidence>
<evidence type="ECO:0000256" key="1">
    <source>
        <dbReference type="SAM" id="Phobius"/>
    </source>
</evidence>
<organism evidence="2 3">
    <name type="scientific">Croceicoccus marinus</name>
    <dbReference type="NCBI Taxonomy" id="450378"/>
    <lineage>
        <taxon>Bacteria</taxon>
        <taxon>Pseudomonadati</taxon>
        <taxon>Pseudomonadota</taxon>
        <taxon>Alphaproteobacteria</taxon>
        <taxon>Sphingomonadales</taxon>
        <taxon>Erythrobacteraceae</taxon>
        <taxon>Croceicoccus</taxon>
    </lineage>
</organism>
<protein>
    <submittedName>
        <fullName evidence="2">Uncharacterized protein</fullName>
    </submittedName>
</protein>
<dbReference type="AlphaFoldDB" id="A0A217EYT1"/>
<dbReference type="KEGG" id="cman:A9D14_18195"/>
<geneLocation type="plasmid" evidence="3">
    <name>pcme4a9ii</name>
</geneLocation>
<dbReference type="RefSeq" id="WP_066850814.1">
    <property type="nucleotide sequence ID" value="NZ_CP019604.1"/>
</dbReference>